<dbReference type="OrthoDB" id="365605at2759"/>
<dbReference type="Proteomes" id="UP001151699">
    <property type="component" value="Chromosome A"/>
</dbReference>
<evidence type="ECO:0008006" key="3">
    <source>
        <dbReference type="Google" id="ProtNLM"/>
    </source>
</evidence>
<evidence type="ECO:0000313" key="2">
    <source>
        <dbReference type="Proteomes" id="UP001151699"/>
    </source>
</evidence>
<comment type="caution">
    <text evidence="1">The sequence shown here is derived from an EMBL/GenBank/DDBJ whole genome shotgun (WGS) entry which is preliminary data.</text>
</comment>
<reference evidence="1" key="1">
    <citation type="submission" date="2022-07" db="EMBL/GenBank/DDBJ databases">
        <authorList>
            <person name="Trinca V."/>
            <person name="Uliana J.V.C."/>
            <person name="Torres T.T."/>
            <person name="Ward R.J."/>
            <person name="Monesi N."/>
        </authorList>
    </citation>
    <scope>NUCLEOTIDE SEQUENCE</scope>
    <source>
        <strain evidence="1">HSMRA1968</strain>
        <tissue evidence="1">Whole embryos</tissue>
    </source>
</reference>
<feature type="non-terminal residue" evidence="1">
    <location>
        <position position="1"/>
    </location>
</feature>
<proteinExistence type="predicted"/>
<dbReference type="AlphaFoldDB" id="A0A9Q0S888"/>
<name>A0A9Q0S888_9DIPT</name>
<organism evidence="1 2">
    <name type="scientific">Pseudolycoriella hygida</name>
    <dbReference type="NCBI Taxonomy" id="35572"/>
    <lineage>
        <taxon>Eukaryota</taxon>
        <taxon>Metazoa</taxon>
        <taxon>Ecdysozoa</taxon>
        <taxon>Arthropoda</taxon>
        <taxon>Hexapoda</taxon>
        <taxon>Insecta</taxon>
        <taxon>Pterygota</taxon>
        <taxon>Neoptera</taxon>
        <taxon>Endopterygota</taxon>
        <taxon>Diptera</taxon>
        <taxon>Nematocera</taxon>
        <taxon>Sciaroidea</taxon>
        <taxon>Sciaridae</taxon>
        <taxon>Pseudolycoriella</taxon>
    </lineage>
</organism>
<evidence type="ECO:0000313" key="1">
    <source>
        <dbReference type="EMBL" id="KAJ6647708.1"/>
    </source>
</evidence>
<feature type="non-terminal residue" evidence="1">
    <location>
        <position position="281"/>
    </location>
</feature>
<accession>A0A9Q0S888</accession>
<keyword evidence="2" id="KW-1185">Reference proteome</keyword>
<gene>
    <name evidence="1" type="ORF">Bhyg_02931</name>
</gene>
<dbReference type="EMBL" id="WJQU01000001">
    <property type="protein sequence ID" value="KAJ6647708.1"/>
    <property type="molecule type" value="Genomic_DNA"/>
</dbReference>
<protein>
    <recommendedName>
        <fullName evidence="3">VWFC domain-containing protein</fullName>
    </recommendedName>
</protein>
<sequence>SSLIGLTLSDETKCGKCPPTPKVYEELRCVGVLDNNGCCFERFDCPDWNALDSNKCHYKGRSYNVSEKVMESDSPPCSPACHCSEGYDGIRPLFRCASVDCPENFGFEEPDDCVYQYSLDKCCNVNKVCGEEKLNNLHKCELDGKTYNEGEKMYPESSTCHTCLCKKGFNNSIPIESNENCKKADCGIELRNLNRLQNGCVPIYFGSSDCCPIDFRCPSTKDEVMPIEGRSDVDDVPAEKACKYGDHILNIGQSLNSLEDKCVECTCKQPPMVECVKQSNC</sequence>